<dbReference type="PANTHER" id="PTHR11219:SF69">
    <property type="entry name" value="TENEURIN-A"/>
    <property type="match status" value="1"/>
</dbReference>
<dbReference type="InterPro" id="IPR036844">
    <property type="entry name" value="Hint_dom_sf"/>
</dbReference>
<protein>
    <submittedName>
        <fullName evidence="6">YD repeat protein</fullName>
    </submittedName>
</protein>
<feature type="region of interest" description="Disordered" evidence="4">
    <location>
        <begin position="65"/>
        <end position="89"/>
    </location>
</feature>
<sequence>MLARHRYCPARCSTSAPGARHRSGSGAATRGGANAAAALAPRFTWAVAVAAAALALGCGADGGASGDVPGSAGATDAERTGLSARERPAGHPALGAQRMLPAAFYAAAEADDSGTVVTSFYTQARAIFTGASPRQTGMDPETIDPMRASIVTGAVLGADGAPLALAQVSVRDHAEYGEALSDAQGGFALVVNSGDPITLEFAASGLITAQRTIEPETNESLELDAVKLIARDTAVSAIDFDGATTLQVHHSTQMSDARGDRQLSLLFYPGTVATLHMPDGTTSTVDELNVTSSEFTVGEDGTAAMPADIAFGTIYTYAVEFSAAEIESVGAKHAFFNPPAMLYLDNFLDIPVGAAVPAGSYDRDTTRWDGEASGQVLEILSIIDDGINPPTVELDLVGEDLAATAQELDALNITAEELEYLATTYEVGEQLWRVPVQHFTAPHDLNFPGGMPEDAIAPEDLAILLATTGRCRKAGSIIECENQVLGESLAVSDTPFALNYRSSRVLGGPGFQIGVKYTGDAVPDSLDHARVEVTVAGRTLTSTFAAPEPEQTTYVRWDGLDLGGNLVQGAQPARVCVTYDYSPAARAQAAVGFTDVFGKWTDAGLQIATDTGGSVALGKCYGRGVAVGAEIPGVVNQANMHRLGGFLAKNAAVGLGGWTLDVHHTLDPQTGTLYLGTGESREIKSAQPMAVRVAGSGLDYGLDTEAIPALGVPMEPQAIAIGPDSSIYVATEGQVRHVLPDGSWVRVAGTGTPGLGSFGGVARDTAIGDDLVGLELAANGDLFIADRGNRLIWMLRDGLLHRVAGNLDVGSTADMDVGFSWFDEEPEFDAINGVWVQGLSRGTSYPQHAHLRCLESIHLANAGQGMWIAQSCGSSGDQRIRYFSLSGDLTELDGPAWSGAHPDTGEYYRNRARISHTAGWPYPDWVDVTKRPKRRVGGKNPDHHHWGWYSAFGADNLPSPAGVAFGEEWALWKQPHSIVAAPGKLYVAEGKGNGDVSRIRQVKLGSGTSTLGLRLSIEKDDEGRYPCNSSHCSWDVVGDDGIEESIGQLALNQGKLYYSTITNNEPGVFMQTGVGNDGLPGRRVLGGGDERIEDEVLMTPALSYDLRRPADVKFGPDGALYVADRDGLKVVRVSVVSTAGYHGNVVASEDGTEYYVFDADGRHLSTHDSLTHVLVYSFAYDDSGLLTSVSDRNGNITQIHRDATGKPLSIESPAGRLTSLAVHPDGYLASMAAPSGDAHSFTYSGDGLLASMLTPESRLYTFDYDDDGRLIADTDAAGRTQTLALLEHTPARRVVRHTDPSGVVTDYAVDHLGSEDEMSFSQTWPDGTVSSRRTFADGRVQTHERDGTVVTVERAVHPQLGVTTSYISRAEMVAPGGGPTVVATREITVDSACSLFHAEPCAPETLAHDELYADRVTEITSIEGAAPVHRVMRRFTRAHSDGVDDIPAELLVVSAEDRASRVLFDELGRKSVAQLGTWDGAEFVHGGFDDLSYSYHPDGRLASRQEGSGNGANLRTYSYVDDVAGVTLSASSNGAGVSVSFDVDGWLQTVDSALGVTHFAIDGDGEVTGYRPPLDDWHIFDSIADDQDEVYQPASGTALESSISYEYRPDLQLSSVTEPGASVTSYGYDSVGRVDSITSVDGLLSLSYAAEGYVDVVTDPAGGTLDFDYLDGAPHALTRDGAESPSGEHTVSWQYDPLMRLDAESIDGGSSISYQYDRDGLPTAAGALSIAREAVTTAVDTMDLGTVHTEIEYDARTRPSLLRYSTGGGTLYQVALAYHDDGRIDSATETIGGIATSTSYSYDASGRLASVAITGFPVQWYQYGSYYDWSSVTRGGVAVSPSFDSHGRLDQFEGATYAYDAAGRRVSRSAPGDNQSYLYSATSQLVEVGGGSATVNYLHDGLERRVAKFVDGVLERGWLYRSPYQPVAELDASGAVVSRFVYATRTNVPDYLIRGGQTYQLLTDPRGSVRLVVDTATGAVAQRIDYDVWGRVLADSNPGFQPFGFAGGLYDPDTGLVHFGARDYDPRTGRFLQTDPRLFGGGYDNLYAYSGFDPVNYIDRTGEVPQWLLDGFTWADQAGVDDFIIGMGDGATLGISAELREAIGMNDLVDDCSWAYVAGDYAGAALVGGMAKRLKGAPKKAPKRGCFVAGTEVLRDGEQVAIEEVVAGDRVACADPISSTWTTCEVEAALSRDYEGELVGVGIGSGGDVVEATAGHPFWVIAGEALAARPIARDAGEDALVSGDGGARWVAARDLRVGDAVLLVGGERAEVSSVASSSAVIRVYNLAIAEHATYAVGELGALVHNDDDCYKVRNRDRRNNGDRKRPGEGFRGGKKNKRDRNFGIRDKGFWKWWEQKGKYAWGDKDLAHDTAKQAYEEWKSLGKPVPK</sequence>
<dbReference type="InterPro" id="IPR056823">
    <property type="entry name" value="TEN-like_YD-shell"/>
</dbReference>
<dbReference type="eggNOG" id="COG3209">
    <property type="taxonomic scope" value="Bacteria"/>
</dbReference>
<dbReference type="CDD" id="cd00081">
    <property type="entry name" value="Hint"/>
    <property type="match status" value="1"/>
</dbReference>
<dbReference type="SUPFAM" id="SSF63829">
    <property type="entry name" value="Calcium-dependent phosphotriesterase"/>
    <property type="match status" value="1"/>
</dbReference>
<dbReference type="eggNOG" id="COG1372">
    <property type="taxonomic scope" value="Bacteria"/>
</dbReference>
<dbReference type="InterPro" id="IPR022385">
    <property type="entry name" value="Rhs_assc_core"/>
</dbReference>
<dbReference type="NCBIfam" id="TIGR03696">
    <property type="entry name" value="Rhs_assc_core"/>
    <property type="match status" value="1"/>
</dbReference>
<dbReference type="Proteomes" id="UP000001880">
    <property type="component" value="Chromosome"/>
</dbReference>
<dbReference type="InterPro" id="IPR008969">
    <property type="entry name" value="CarboxyPept-like_regulatory"/>
</dbReference>
<name>D0LTH3_HALO1</name>
<evidence type="ECO:0000256" key="1">
    <source>
        <dbReference type="ARBA" id="ARBA00022536"/>
    </source>
</evidence>
<dbReference type="SUPFAM" id="SSF63825">
    <property type="entry name" value="YWTD domain"/>
    <property type="match status" value="1"/>
</dbReference>
<dbReference type="Gene3D" id="2.170.16.10">
    <property type="entry name" value="Hedgehog/Intein (Hint) domain"/>
    <property type="match status" value="1"/>
</dbReference>
<dbReference type="EMBL" id="CP001804">
    <property type="protein sequence ID" value="ACY13868.1"/>
    <property type="molecule type" value="Genomic_DNA"/>
</dbReference>
<dbReference type="SUPFAM" id="SSF49464">
    <property type="entry name" value="Carboxypeptidase regulatory domain-like"/>
    <property type="match status" value="1"/>
</dbReference>
<dbReference type="Gene3D" id="2.180.10.10">
    <property type="entry name" value="RHS repeat-associated core"/>
    <property type="match status" value="1"/>
</dbReference>
<accession>D0LTH3</accession>
<feature type="compositionally biased region" description="Basic and acidic residues" evidence="4">
    <location>
        <begin position="76"/>
        <end position="89"/>
    </location>
</feature>
<dbReference type="OrthoDB" id="8481850at2"/>
<dbReference type="InterPro" id="IPR051216">
    <property type="entry name" value="Teneurin"/>
</dbReference>
<keyword evidence="1" id="KW-0245">EGF-like domain</keyword>
<dbReference type="InterPro" id="IPR003587">
    <property type="entry name" value="Hint_dom_N"/>
</dbReference>
<dbReference type="STRING" id="502025.Hoch_1310"/>
<dbReference type="Pfam" id="PF25023">
    <property type="entry name" value="TEN_YD-shell"/>
    <property type="match status" value="1"/>
</dbReference>
<dbReference type="HOGENOM" id="CLU_234520_0_0_7"/>
<dbReference type="RefSeq" id="WP_012826477.1">
    <property type="nucleotide sequence ID" value="NC_013440.1"/>
</dbReference>
<organism evidence="6 7">
    <name type="scientific">Haliangium ochraceum (strain DSM 14365 / JCM 11303 / SMP-2)</name>
    <dbReference type="NCBI Taxonomy" id="502025"/>
    <lineage>
        <taxon>Bacteria</taxon>
        <taxon>Pseudomonadati</taxon>
        <taxon>Myxococcota</taxon>
        <taxon>Polyangia</taxon>
        <taxon>Haliangiales</taxon>
        <taxon>Kofleriaceae</taxon>
        <taxon>Haliangium</taxon>
    </lineage>
</organism>
<evidence type="ECO:0000256" key="3">
    <source>
        <dbReference type="ARBA" id="ARBA00023157"/>
    </source>
</evidence>
<gene>
    <name evidence="6" type="ordered locus">Hoch_1310</name>
</gene>
<dbReference type="Pfam" id="PF25020">
    <property type="entry name" value="TTR_TEN1-4"/>
    <property type="match status" value="1"/>
</dbReference>
<dbReference type="SUPFAM" id="SSF51294">
    <property type="entry name" value="Hedgehog/intein (Hint) domain"/>
    <property type="match status" value="1"/>
</dbReference>
<reference evidence="6 7" key="1">
    <citation type="journal article" date="2010" name="Stand. Genomic Sci.">
        <title>Complete genome sequence of Haliangium ochraceum type strain (SMP-2).</title>
        <authorList>
            <consortium name="US DOE Joint Genome Institute (JGI-PGF)"/>
            <person name="Ivanova N."/>
            <person name="Daum C."/>
            <person name="Lang E."/>
            <person name="Abt B."/>
            <person name="Kopitz M."/>
            <person name="Saunders E."/>
            <person name="Lapidus A."/>
            <person name="Lucas S."/>
            <person name="Glavina Del Rio T."/>
            <person name="Nolan M."/>
            <person name="Tice H."/>
            <person name="Copeland A."/>
            <person name="Cheng J.F."/>
            <person name="Chen F."/>
            <person name="Bruce D."/>
            <person name="Goodwin L."/>
            <person name="Pitluck S."/>
            <person name="Mavromatis K."/>
            <person name="Pati A."/>
            <person name="Mikhailova N."/>
            <person name="Chen A."/>
            <person name="Palaniappan K."/>
            <person name="Land M."/>
            <person name="Hauser L."/>
            <person name="Chang Y.J."/>
            <person name="Jeffries C.D."/>
            <person name="Detter J.C."/>
            <person name="Brettin T."/>
            <person name="Rohde M."/>
            <person name="Goker M."/>
            <person name="Bristow J."/>
            <person name="Markowitz V."/>
            <person name="Eisen J.A."/>
            <person name="Hugenholtz P."/>
            <person name="Kyrpides N.C."/>
            <person name="Klenk H.P."/>
        </authorList>
    </citation>
    <scope>NUCLEOTIDE SEQUENCE [LARGE SCALE GENOMIC DNA]</scope>
    <source>
        <strain evidence="7">DSM 14365 / CIP 107738 / JCM 11303 / AJ 13395 / SMP-2</strain>
    </source>
</reference>
<feature type="region of interest" description="Disordered" evidence="4">
    <location>
        <begin position="2313"/>
        <end position="2341"/>
    </location>
</feature>
<dbReference type="Gene3D" id="2.120.10.30">
    <property type="entry name" value="TolB, C-terminal domain"/>
    <property type="match status" value="1"/>
</dbReference>
<feature type="region of interest" description="Disordered" evidence="4">
    <location>
        <begin position="1"/>
        <end position="30"/>
    </location>
</feature>
<feature type="domain" description="Hint" evidence="5">
    <location>
        <begin position="2144"/>
        <end position="2265"/>
    </location>
</feature>
<keyword evidence="7" id="KW-1185">Reference proteome</keyword>
<dbReference type="NCBIfam" id="TIGR01643">
    <property type="entry name" value="YD_repeat_2x"/>
    <property type="match status" value="2"/>
</dbReference>
<dbReference type="InterPro" id="IPR056820">
    <property type="entry name" value="TEN_TTR-like"/>
</dbReference>
<dbReference type="SMART" id="SM00306">
    <property type="entry name" value="HintN"/>
    <property type="match status" value="1"/>
</dbReference>
<feature type="compositionally biased region" description="Basic and acidic residues" evidence="4">
    <location>
        <begin position="2313"/>
        <end position="2328"/>
    </location>
</feature>
<proteinExistence type="predicted"/>
<evidence type="ECO:0000256" key="4">
    <source>
        <dbReference type="SAM" id="MobiDB-lite"/>
    </source>
</evidence>
<evidence type="ECO:0000256" key="2">
    <source>
        <dbReference type="ARBA" id="ARBA00022737"/>
    </source>
</evidence>
<keyword evidence="3" id="KW-1015">Disulfide bond</keyword>
<keyword evidence="2" id="KW-0677">Repeat</keyword>
<evidence type="ECO:0000313" key="7">
    <source>
        <dbReference type="Proteomes" id="UP000001880"/>
    </source>
</evidence>
<dbReference type="KEGG" id="hoh:Hoch_1310"/>
<evidence type="ECO:0000313" key="6">
    <source>
        <dbReference type="EMBL" id="ACY13868.1"/>
    </source>
</evidence>
<dbReference type="PANTHER" id="PTHR11219">
    <property type="entry name" value="TENEURIN AND N-ACETYLGLUCOSAMINE-1-PHOSPHODIESTER ALPHA-N-ACETYLGLUCOSAMINIDASE"/>
    <property type="match status" value="1"/>
</dbReference>
<evidence type="ECO:0000259" key="5">
    <source>
        <dbReference type="SMART" id="SM00306"/>
    </source>
</evidence>
<dbReference type="InterPro" id="IPR006530">
    <property type="entry name" value="YD"/>
</dbReference>
<dbReference type="InterPro" id="IPR011042">
    <property type="entry name" value="6-blade_b-propeller_TolB-like"/>
</dbReference>